<keyword evidence="1" id="KW-0812">Transmembrane</keyword>
<sequence>MELINILLSLNIYLFNPSFLGFSYGNIIVFISFLFDVYPNISDHLYTFFVDVYYFHCLEFYPDFQK</sequence>
<gene>
    <name evidence="2" type="ORF">GA838_08485</name>
</gene>
<name>A0AAJ2P2H4_OENOE</name>
<evidence type="ECO:0000313" key="3">
    <source>
        <dbReference type="Proteomes" id="UP001281024"/>
    </source>
</evidence>
<evidence type="ECO:0000313" key="2">
    <source>
        <dbReference type="EMBL" id="MDV7715763.1"/>
    </source>
</evidence>
<dbReference type="AlphaFoldDB" id="A0AAJ2P2H4"/>
<comment type="caution">
    <text evidence="2">The sequence shown here is derived from an EMBL/GenBank/DDBJ whole genome shotgun (WGS) entry which is preliminary data.</text>
</comment>
<reference evidence="2" key="1">
    <citation type="submission" date="2019-10" db="EMBL/GenBank/DDBJ databases">
        <title>Malate fermentation in French cider.</title>
        <authorList>
            <person name="Cousin F.J."/>
            <person name="Medina Fernandez S."/>
            <person name="Misery B."/>
            <person name="Laplace J.-M."/>
            <person name="Cretenet M."/>
        </authorList>
    </citation>
    <scope>NUCLEOTIDE SEQUENCE</scope>
    <source>
        <strain evidence="2">UCMA15129</strain>
    </source>
</reference>
<organism evidence="2 3">
    <name type="scientific">Oenococcus oeni</name>
    <name type="common">Leuconostoc oenos</name>
    <dbReference type="NCBI Taxonomy" id="1247"/>
    <lineage>
        <taxon>Bacteria</taxon>
        <taxon>Bacillati</taxon>
        <taxon>Bacillota</taxon>
        <taxon>Bacilli</taxon>
        <taxon>Lactobacillales</taxon>
        <taxon>Lactobacillaceae</taxon>
        <taxon>Oenococcus</taxon>
    </lineage>
</organism>
<proteinExistence type="predicted"/>
<evidence type="ECO:0000256" key="1">
    <source>
        <dbReference type="SAM" id="Phobius"/>
    </source>
</evidence>
<accession>A0AAJ2P2H4</accession>
<keyword evidence="1" id="KW-0472">Membrane</keyword>
<dbReference type="Proteomes" id="UP001281024">
    <property type="component" value="Unassembled WGS sequence"/>
</dbReference>
<feature type="transmembrane region" description="Helical" evidence="1">
    <location>
        <begin position="12"/>
        <end position="35"/>
    </location>
</feature>
<dbReference type="EMBL" id="WERV01000007">
    <property type="protein sequence ID" value="MDV7715763.1"/>
    <property type="molecule type" value="Genomic_DNA"/>
</dbReference>
<keyword evidence="1" id="KW-1133">Transmembrane helix</keyword>
<protein>
    <submittedName>
        <fullName evidence="2">Uncharacterized protein</fullName>
    </submittedName>
</protein>